<evidence type="ECO:0000313" key="2">
    <source>
        <dbReference type="Proteomes" id="UP001331515"/>
    </source>
</evidence>
<organism evidence="1 2">
    <name type="scientific">Champsocephalus gunnari</name>
    <name type="common">Mackerel icefish</name>
    <dbReference type="NCBI Taxonomy" id="52237"/>
    <lineage>
        <taxon>Eukaryota</taxon>
        <taxon>Metazoa</taxon>
        <taxon>Chordata</taxon>
        <taxon>Craniata</taxon>
        <taxon>Vertebrata</taxon>
        <taxon>Euteleostomi</taxon>
        <taxon>Actinopterygii</taxon>
        <taxon>Neopterygii</taxon>
        <taxon>Teleostei</taxon>
        <taxon>Neoteleostei</taxon>
        <taxon>Acanthomorphata</taxon>
        <taxon>Eupercaria</taxon>
        <taxon>Perciformes</taxon>
        <taxon>Notothenioidei</taxon>
        <taxon>Channichthyidae</taxon>
        <taxon>Champsocephalus</taxon>
    </lineage>
</organism>
<sequence>MLLPIPAPESTSDEAPPLEYISCPSHPVCHCGDTQALLRHGPRRHDLWSQAPAPPGSLEEEEQPVTLSLLTSYNVHSQEKESTCRQRVQTQDLTIRWTPRQDINHIFHLGILLPAFSSTGPLSP</sequence>
<name>A0AAN8EDM6_CHAGU</name>
<gene>
    <name evidence="1" type="ORF">CgunFtcFv8_013833</name>
</gene>
<accession>A0AAN8EDM6</accession>
<dbReference type="AlphaFoldDB" id="A0AAN8EDM6"/>
<dbReference type="EMBL" id="JAURVH010001514">
    <property type="protein sequence ID" value="KAK5933343.1"/>
    <property type="molecule type" value="Genomic_DNA"/>
</dbReference>
<evidence type="ECO:0000313" key="1">
    <source>
        <dbReference type="EMBL" id="KAK5933343.1"/>
    </source>
</evidence>
<keyword evidence="2" id="KW-1185">Reference proteome</keyword>
<dbReference type="Proteomes" id="UP001331515">
    <property type="component" value="Unassembled WGS sequence"/>
</dbReference>
<proteinExistence type="predicted"/>
<reference evidence="1 2" key="1">
    <citation type="journal article" date="2023" name="Mol. Biol. Evol.">
        <title>Genomics of Secondarily Temperate Adaptation in the Only Non-Antarctic Icefish.</title>
        <authorList>
            <person name="Rivera-Colon A.G."/>
            <person name="Rayamajhi N."/>
            <person name="Minhas B.F."/>
            <person name="Madrigal G."/>
            <person name="Bilyk K.T."/>
            <person name="Yoon V."/>
            <person name="Hune M."/>
            <person name="Gregory S."/>
            <person name="Cheng C.H.C."/>
            <person name="Catchen J.M."/>
        </authorList>
    </citation>
    <scope>NUCLEOTIDE SEQUENCE [LARGE SCALE GENOMIC DNA]</scope>
    <source>
        <tissue evidence="1">White muscle</tissue>
    </source>
</reference>
<protein>
    <submittedName>
        <fullName evidence="1">Uncharacterized protein</fullName>
    </submittedName>
</protein>
<comment type="caution">
    <text evidence="1">The sequence shown here is derived from an EMBL/GenBank/DDBJ whole genome shotgun (WGS) entry which is preliminary data.</text>
</comment>